<dbReference type="VEuPathDB" id="FungiDB:PSTT_09830"/>
<protein>
    <submittedName>
        <fullName evidence="1">Uncharacterized protein</fullName>
    </submittedName>
</protein>
<proteinExistence type="predicted"/>
<dbReference type="AlphaFoldDB" id="A0A2S4VCZ7"/>
<organism evidence="1 2">
    <name type="scientific">Puccinia striiformis</name>
    <dbReference type="NCBI Taxonomy" id="27350"/>
    <lineage>
        <taxon>Eukaryota</taxon>
        <taxon>Fungi</taxon>
        <taxon>Dikarya</taxon>
        <taxon>Basidiomycota</taxon>
        <taxon>Pucciniomycotina</taxon>
        <taxon>Pucciniomycetes</taxon>
        <taxon>Pucciniales</taxon>
        <taxon>Pucciniaceae</taxon>
        <taxon>Puccinia</taxon>
    </lineage>
</organism>
<reference evidence="2" key="3">
    <citation type="journal article" date="2018" name="Mol. Plant Microbe Interact.">
        <title>Genome sequence resources for the wheat stripe rust pathogen (Puccinia striiformis f. sp. tritici) and the barley stripe rust pathogen (Puccinia striiformis f. sp. hordei).</title>
        <authorList>
            <person name="Xia C."/>
            <person name="Wang M."/>
            <person name="Yin C."/>
            <person name="Cornejo O.E."/>
            <person name="Hulbert S.H."/>
            <person name="Chen X."/>
        </authorList>
    </citation>
    <scope>NUCLEOTIDE SEQUENCE [LARGE SCALE GENOMIC DNA]</scope>
    <source>
        <strain evidence="2">93TX-2</strain>
    </source>
</reference>
<evidence type="ECO:0000313" key="1">
    <source>
        <dbReference type="EMBL" id="POW07355.1"/>
    </source>
</evidence>
<gene>
    <name evidence="1" type="ORF">PSHT_10000</name>
</gene>
<dbReference type="OrthoDB" id="44789at2759"/>
<evidence type="ECO:0000313" key="2">
    <source>
        <dbReference type="Proteomes" id="UP000238274"/>
    </source>
</evidence>
<dbReference type="EMBL" id="PKSM01000148">
    <property type="protein sequence ID" value="POW07355.1"/>
    <property type="molecule type" value="Genomic_DNA"/>
</dbReference>
<comment type="caution">
    <text evidence="1">The sequence shown here is derived from an EMBL/GenBank/DDBJ whole genome shotgun (WGS) entry which is preliminary data.</text>
</comment>
<accession>A0A2S4VCZ7</accession>
<keyword evidence="2" id="KW-1185">Reference proteome</keyword>
<name>A0A2S4VCZ7_9BASI</name>
<dbReference type="Proteomes" id="UP000238274">
    <property type="component" value="Unassembled WGS sequence"/>
</dbReference>
<sequence>MIHLNGFPCLEGEDHLHGLAVGAVMAGQTDGVRLANKTHEVGFSTSSEDSNSNSTALVMNGTVGLRASLVGVRNDANNFSILPWVGYVSSADLTKTIIQHNFDPISRGRDRNHFKEFRKRE</sequence>
<reference evidence="1 2" key="1">
    <citation type="submission" date="2017-12" db="EMBL/GenBank/DDBJ databases">
        <title>Gene loss provides genomic basis for host adaptation in cereal stripe rust fungi.</title>
        <authorList>
            <person name="Xia C."/>
        </authorList>
    </citation>
    <scope>NUCLEOTIDE SEQUENCE [LARGE SCALE GENOMIC DNA]</scope>
    <source>
        <strain evidence="1 2">93TX-2</strain>
    </source>
</reference>
<dbReference type="VEuPathDB" id="FungiDB:PSHT_10000"/>
<reference evidence="2" key="2">
    <citation type="journal article" date="2018" name="BMC Genomics">
        <title>Genomic insights into host adaptation between the wheat stripe rust pathogen (Puccinia striiformis f. sp. tritici) and the barley stripe rust pathogen (Puccinia striiformis f. sp. hordei).</title>
        <authorList>
            <person name="Xia C."/>
            <person name="Wang M."/>
            <person name="Yin C."/>
            <person name="Cornejo O.E."/>
            <person name="Hulbert S.H."/>
            <person name="Chen X."/>
        </authorList>
    </citation>
    <scope>NUCLEOTIDE SEQUENCE [LARGE SCALE GENOMIC DNA]</scope>
    <source>
        <strain evidence="2">93TX-2</strain>
    </source>
</reference>